<keyword evidence="2" id="KW-0560">Oxidoreductase</keyword>
<evidence type="ECO:0000313" key="4">
    <source>
        <dbReference type="Proteomes" id="UP001156102"/>
    </source>
</evidence>
<dbReference type="RefSeq" id="WP_254758298.1">
    <property type="nucleotide sequence ID" value="NZ_JANCLT010000003.1"/>
</dbReference>
<dbReference type="PRINTS" id="PR00080">
    <property type="entry name" value="SDRFAMILY"/>
</dbReference>
<name>A0AA41X3Q6_9BACI</name>
<dbReference type="InterPro" id="IPR002347">
    <property type="entry name" value="SDR_fam"/>
</dbReference>
<dbReference type="SUPFAM" id="SSF51735">
    <property type="entry name" value="NAD(P)-binding Rossmann-fold domains"/>
    <property type="match status" value="1"/>
</dbReference>
<dbReference type="Gene3D" id="3.40.50.720">
    <property type="entry name" value="NAD(P)-binding Rossmann-like Domain"/>
    <property type="match status" value="1"/>
</dbReference>
<dbReference type="GO" id="GO:0008206">
    <property type="term" value="P:bile acid metabolic process"/>
    <property type="evidence" value="ECO:0007669"/>
    <property type="project" value="UniProtKB-ARBA"/>
</dbReference>
<dbReference type="InterPro" id="IPR020904">
    <property type="entry name" value="Sc_DH/Rdtase_CS"/>
</dbReference>
<dbReference type="GO" id="GO:0016616">
    <property type="term" value="F:oxidoreductase activity, acting on the CH-OH group of donors, NAD or NADP as acceptor"/>
    <property type="evidence" value="ECO:0007669"/>
    <property type="project" value="TreeGrafter"/>
</dbReference>
<dbReference type="PROSITE" id="PS00061">
    <property type="entry name" value="ADH_SHORT"/>
    <property type="match status" value="1"/>
</dbReference>
<keyword evidence="4" id="KW-1185">Reference proteome</keyword>
<gene>
    <name evidence="3" type="ORF">NK662_07485</name>
</gene>
<evidence type="ECO:0000313" key="3">
    <source>
        <dbReference type="EMBL" id="MCP8968384.1"/>
    </source>
</evidence>
<reference evidence="3" key="1">
    <citation type="submission" date="2022-07" db="EMBL/GenBank/DDBJ databases">
        <authorList>
            <person name="Li W.-J."/>
            <person name="Deng Q.-Q."/>
        </authorList>
    </citation>
    <scope>NUCLEOTIDE SEQUENCE</scope>
    <source>
        <strain evidence="3">SYSU M60031</strain>
    </source>
</reference>
<evidence type="ECO:0000256" key="2">
    <source>
        <dbReference type="ARBA" id="ARBA00023002"/>
    </source>
</evidence>
<dbReference type="CDD" id="cd05233">
    <property type="entry name" value="SDR_c"/>
    <property type="match status" value="1"/>
</dbReference>
<dbReference type="EMBL" id="JANCLT010000003">
    <property type="protein sequence ID" value="MCP8968384.1"/>
    <property type="molecule type" value="Genomic_DNA"/>
</dbReference>
<dbReference type="PRINTS" id="PR00081">
    <property type="entry name" value="GDHRDH"/>
</dbReference>
<organism evidence="3 4">
    <name type="scientific">Ectobacillus ponti</name>
    <dbReference type="NCBI Taxonomy" id="2961894"/>
    <lineage>
        <taxon>Bacteria</taxon>
        <taxon>Bacillati</taxon>
        <taxon>Bacillota</taxon>
        <taxon>Bacilli</taxon>
        <taxon>Bacillales</taxon>
        <taxon>Bacillaceae</taxon>
        <taxon>Ectobacillus</taxon>
    </lineage>
</organism>
<dbReference type="Pfam" id="PF13561">
    <property type="entry name" value="adh_short_C2"/>
    <property type="match status" value="1"/>
</dbReference>
<accession>A0AA41X3Q6</accession>
<sequence length="249" mass="26672">MFDFTGKTVVVNGGTAGIGAEAVKQFAKAGAHVFFSGRDSEKAAQVLAATPRSQFIRVDNRREEEIEEMLQRVLEQAGKIDVLFNNAGVLSLGAGPLTHVKSDDWDQVVSVNQTAYYLYMKHALKAMMKQRAGTIVNNAAILGGRKVNPALPAYSATKAAIIAMTESAAVRHAKQGIRINAVSPGPTKTELAVRAYGSEAVFEEKSSHHPRGRYGDPAEIAHVVLFLASPYASYVNGANIRVDGGYALV</sequence>
<dbReference type="FunFam" id="3.40.50.720:FF:000084">
    <property type="entry name" value="Short-chain dehydrogenase reductase"/>
    <property type="match status" value="1"/>
</dbReference>
<dbReference type="InterPro" id="IPR036291">
    <property type="entry name" value="NAD(P)-bd_dom_sf"/>
</dbReference>
<comment type="caution">
    <text evidence="3">The sequence shown here is derived from an EMBL/GenBank/DDBJ whole genome shotgun (WGS) entry which is preliminary data.</text>
</comment>
<dbReference type="AlphaFoldDB" id="A0AA41X3Q6"/>
<proteinExistence type="inferred from homology"/>
<comment type="similarity">
    <text evidence="1">Belongs to the short-chain dehydrogenases/reductases (SDR) family.</text>
</comment>
<evidence type="ECO:0000256" key="1">
    <source>
        <dbReference type="ARBA" id="ARBA00006484"/>
    </source>
</evidence>
<protein>
    <submittedName>
        <fullName evidence="3">SDR family oxidoreductase</fullName>
    </submittedName>
</protein>
<dbReference type="PANTHER" id="PTHR42760">
    <property type="entry name" value="SHORT-CHAIN DEHYDROGENASES/REDUCTASES FAMILY MEMBER"/>
    <property type="match status" value="1"/>
</dbReference>
<dbReference type="PANTHER" id="PTHR42760:SF133">
    <property type="entry name" value="3-OXOACYL-[ACYL-CARRIER-PROTEIN] REDUCTASE"/>
    <property type="match status" value="1"/>
</dbReference>
<dbReference type="Proteomes" id="UP001156102">
    <property type="component" value="Unassembled WGS sequence"/>
</dbReference>